<dbReference type="GO" id="GO:0005507">
    <property type="term" value="F:copper ion binding"/>
    <property type="evidence" value="ECO:0007669"/>
    <property type="project" value="TreeGrafter"/>
</dbReference>
<keyword evidence="2" id="KW-0963">Cytoplasm</keyword>
<organism evidence="3 4">
    <name type="scientific">Snuella sedimenti</name>
    <dbReference type="NCBI Taxonomy" id="2798802"/>
    <lineage>
        <taxon>Bacteria</taxon>
        <taxon>Pseudomonadati</taxon>
        <taxon>Bacteroidota</taxon>
        <taxon>Flavobacteriia</taxon>
        <taxon>Flavobacteriales</taxon>
        <taxon>Flavobacteriaceae</taxon>
        <taxon>Snuella</taxon>
    </lineage>
</organism>
<protein>
    <recommendedName>
        <fullName evidence="2">PF03932 family protein CutC</fullName>
    </recommendedName>
</protein>
<dbReference type="InterPro" id="IPR005627">
    <property type="entry name" value="CutC-like"/>
</dbReference>
<comment type="caution">
    <text evidence="2">Once thought to be involved in copper homeostasis, experiments in E.coli have shown this is not the case.</text>
</comment>
<comment type="subcellular location">
    <subcellularLocation>
        <location evidence="2">Cytoplasm</location>
    </subcellularLocation>
</comment>
<dbReference type="PANTHER" id="PTHR12598">
    <property type="entry name" value="COPPER HOMEOSTASIS PROTEIN CUTC"/>
    <property type="match status" value="1"/>
</dbReference>
<dbReference type="GO" id="GO:0005737">
    <property type="term" value="C:cytoplasm"/>
    <property type="evidence" value="ECO:0007669"/>
    <property type="project" value="UniProtKB-SubCell"/>
</dbReference>
<dbReference type="SUPFAM" id="SSF110395">
    <property type="entry name" value="CutC-like"/>
    <property type="match status" value="1"/>
</dbReference>
<comment type="caution">
    <text evidence="3">The sequence shown here is derived from an EMBL/GenBank/DDBJ whole genome shotgun (WGS) entry which is preliminary data.</text>
</comment>
<evidence type="ECO:0000313" key="3">
    <source>
        <dbReference type="EMBL" id="MBJ6369082.1"/>
    </source>
</evidence>
<evidence type="ECO:0000256" key="2">
    <source>
        <dbReference type="HAMAP-Rule" id="MF_00795"/>
    </source>
</evidence>
<dbReference type="Gene3D" id="3.20.20.380">
    <property type="entry name" value="Copper homeostasis (CutC) domain"/>
    <property type="match status" value="1"/>
</dbReference>
<sequence length="243" mass="26296">MIVEVCANSFESAVNAEKAGAHRIELCSELAVGGITPSYGLIKRVTETLTIPVFVLIRPRSGNFTYSVDEFEIMKQDILMCEELGCAGIVSGVLHNDQTIDVIRTQELITLSKSLNFTFHRAFDWVPDAKLALEQLIKMGADRVLTSGQEASAAKGIDLLQTLNTLANGIIGILPGGGIKPENAALFKKAAFSEIHVSASAIETVGDKPKVSMNSDKFFDETIHSYSDVATIQKILKETHPSS</sequence>
<dbReference type="HAMAP" id="MF_00795">
    <property type="entry name" value="CutC"/>
    <property type="match status" value="1"/>
</dbReference>
<evidence type="ECO:0000313" key="4">
    <source>
        <dbReference type="Proteomes" id="UP000610931"/>
    </source>
</evidence>
<dbReference type="EMBL" id="JAELVQ010000019">
    <property type="protein sequence ID" value="MBJ6369082.1"/>
    <property type="molecule type" value="Genomic_DNA"/>
</dbReference>
<dbReference type="RefSeq" id="WP_199115856.1">
    <property type="nucleotide sequence ID" value="NZ_JAELVQ010000019.1"/>
</dbReference>
<accession>A0A8J7J3G5</accession>
<evidence type="ECO:0000256" key="1">
    <source>
        <dbReference type="ARBA" id="ARBA00007768"/>
    </source>
</evidence>
<dbReference type="Pfam" id="PF03932">
    <property type="entry name" value="CutC"/>
    <property type="match status" value="1"/>
</dbReference>
<proteinExistence type="inferred from homology"/>
<dbReference type="InterPro" id="IPR036822">
    <property type="entry name" value="CutC-like_dom_sf"/>
</dbReference>
<name>A0A8J7J3G5_9FLAO</name>
<reference evidence="3" key="1">
    <citation type="submission" date="2020-12" db="EMBL/GenBank/DDBJ databases">
        <title>Snuella sp. nov., isolated from sediment in Incheon.</title>
        <authorList>
            <person name="Kim W."/>
        </authorList>
    </citation>
    <scope>NUCLEOTIDE SEQUENCE</scope>
    <source>
        <strain evidence="3">CAU 1569</strain>
    </source>
</reference>
<dbReference type="Proteomes" id="UP000610931">
    <property type="component" value="Unassembled WGS sequence"/>
</dbReference>
<gene>
    <name evidence="2" type="primary">cutC</name>
    <name evidence="3" type="ORF">JF259_13380</name>
</gene>
<comment type="similarity">
    <text evidence="1 2">Belongs to the CutC family.</text>
</comment>
<keyword evidence="4" id="KW-1185">Reference proteome</keyword>
<dbReference type="FunFam" id="3.20.20.380:FF:000001">
    <property type="entry name" value="Copper homeostasis protein CutC"/>
    <property type="match status" value="1"/>
</dbReference>
<dbReference type="AlphaFoldDB" id="A0A8J7J3G5"/>
<dbReference type="PANTHER" id="PTHR12598:SF0">
    <property type="entry name" value="COPPER HOMEOSTASIS PROTEIN CUTC HOMOLOG"/>
    <property type="match status" value="1"/>
</dbReference>